<reference evidence="5 6" key="1">
    <citation type="submission" date="2008-07" db="EMBL/GenBank/DDBJ databases">
        <authorList>
            <person name="El-Sayed N."/>
            <person name="Caler E."/>
            <person name="Inman J."/>
            <person name="Amedeo P."/>
            <person name="Hass B."/>
            <person name="Wortman J."/>
        </authorList>
    </citation>
    <scope>NUCLEOTIDE SEQUENCE [LARGE SCALE GENOMIC DNA]</scope>
    <source>
        <strain evidence="6">ATCC 50983 / TXsc</strain>
    </source>
</reference>
<dbReference type="Pfam" id="PF18564">
    <property type="entry name" value="Glyco_hydro_5_C"/>
    <property type="match status" value="1"/>
</dbReference>
<evidence type="ECO:0000256" key="1">
    <source>
        <dbReference type="ARBA" id="ARBA00005641"/>
    </source>
</evidence>
<dbReference type="GeneID" id="9046116"/>
<keyword evidence="2" id="KW-0378">Hydrolase</keyword>
<dbReference type="EMBL" id="GG673606">
    <property type="protein sequence ID" value="EER15356.1"/>
    <property type="molecule type" value="Genomic_DNA"/>
</dbReference>
<sequence length="177" mass="20080">MEAVESTALQAVTVWNYVPYNTKEEQDGWNKEDLSIFTSEANPRADSNRGPHLRMPSVVRPYAFKLAGKPVSARFDGLHDDKCFIMRFEEDPLARTTTSEIFVPLGVHYPRGVDIEVSDGHYKLDKARQTLTFTHNPQVASHWLCIRHRPCEYSAAHSSRMPSSKFLATSPMLEARA</sequence>
<gene>
    <name evidence="5" type="ORF">Pmar_PMAR001409</name>
</gene>
<dbReference type="GO" id="GO:1901135">
    <property type="term" value="P:carbohydrate derivative metabolic process"/>
    <property type="evidence" value="ECO:0007669"/>
    <property type="project" value="UniProtKB-ARBA"/>
</dbReference>
<dbReference type="InterPro" id="IPR013780">
    <property type="entry name" value="Glyco_hydro_b"/>
</dbReference>
<keyword evidence="6" id="KW-1185">Reference proteome</keyword>
<dbReference type="Proteomes" id="UP000007800">
    <property type="component" value="Unassembled WGS sequence"/>
</dbReference>
<protein>
    <recommendedName>
        <fullName evidence="4">Glycoside hydrolase family 5 C-terminal domain-containing protein</fullName>
    </recommendedName>
</protein>
<dbReference type="PANTHER" id="PTHR31308">
    <property type="match status" value="1"/>
</dbReference>
<dbReference type="AlphaFoldDB" id="C5KJM2"/>
<keyword evidence="3" id="KW-0326">Glycosidase</keyword>
<accession>C5KJM2</accession>
<evidence type="ECO:0000259" key="4">
    <source>
        <dbReference type="Pfam" id="PF18564"/>
    </source>
</evidence>
<dbReference type="InParanoid" id="C5KJM2"/>
<dbReference type="RefSeq" id="XP_002783560.1">
    <property type="nucleotide sequence ID" value="XM_002783514.1"/>
</dbReference>
<dbReference type="OMA" id="NYVPYNT"/>
<evidence type="ECO:0000256" key="3">
    <source>
        <dbReference type="ARBA" id="ARBA00023295"/>
    </source>
</evidence>
<evidence type="ECO:0000313" key="6">
    <source>
        <dbReference type="Proteomes" id="UP000007800"/>
    </source>
</evidence>
<comment type="similarity">
    <text evidence="1">Belongs to the glycosyl hydrolase 5 (cellulase A) family.</text>
</comment>
<dbReference type="InterPro" id="IPR041036">
    <property type="entry name" value="GH5_C"/>
</dbReference>
<evidence type="ECO:0000256" key="2">
    <source>
        <dbReference type="ARBA" id="ARBA00022801"/>
    </source>
</evidence>
<dbReference type="GO" id="GO:0004553">
    <property type="term" value="F:hydrolase activity, hydrolyzing O-glycosyl compounds"/>
    <property type="evidence" value="ECO:0007669"/>
    <property type="project" value="UniProtKB-ARBA"/>
</dbReference>
<dbReference type="InterPro" id="IPR052066">
    <property type="entry name" value="Glycosphingolipid_Hydrolases"/>
</dbReference>
<evidence type="ECO:0000313" key="5">
    <source>
        <dbReference type="EMBL" id="EER15356.1"/>
    </source>
</evidence>
<proteinExistence type="inferred from homology"/>
<organism evidence="6">
    <name type="scientific">Perkinsus marinus (strain ATCC 50983 / TXsc)</name>
    <dbReference type="NCBI Taxonomy" id="423536"/>
    <lineage>
        <taxon>Eukaryota</taxon>
        <taxon>Sar</taxon>
        <taxon>Alveolata</taxon>
        <taxon>Perkinsozoa</taxon>
        <taxon>Perkinsea</taxon>
        <taxon>Perkinsida</taxon>
        <taxon>Perkinsidae</taxon>
        <taxon>Perkinsus</taxon>
    </lineage>
</organism>
<feature type="domain" description="Glycoside hydrolase family 5 C-terminal" evidence="4">
    <location>
        <begin position="60"/>
        <end position="138"/>
    </location>
</feature>
<dbReference type="OrthoDB" id="9971853at2759"/>
<name>C5KJM2_PERM5</name>
<dbReference type="PANTHER" id="PTHR31308:SF5">
    <property type="entry name" value="ERGOSTERYL-BETA-GLUCOSIDASE"/>
    <property type="match status" value="1"/>
</dbReference>
<dbReference type="Gene3D" id="2.60.40.1180">
    <property type="entry name" value="Golgi alpha-mannosidase II"/>
    <property type="match status" value="1"/>
</dbReference>